<dbReference type="Pfam" id="PF13541">
    <property type="entry name" value="ChlI"/>
    <property type="match status" value="1"/>
</dbReference>
<keyword evidence="4" id="KW-1185">Reference proteome</keyword>
<evidence type="ECO:0000313" key="3">
    <source>
        <dbReference type="EMBL" id="KTB48350.1"/>
    </source>
</evidence>
<reference evidence="3 4" key="1">
    <citation type="submission" date="2015-06" db="EMBL/GenBank/DDBJ databases">
        <title>Genome sequence of the organohalide-respiring Dehalogenimonas alkenigignens type strain (IP3-3T).</title>
        <authorList>
            <person name="Key T.A."/>
            <person name="Richmond D.P."/>
            <person name="Bowman K.S."/>
            <person name="Cho Y.-J."/>
            <person name="Chun J."/>
            <person name="da Costa M.S."/>
            <person name="Rainey F.A."/>
            <person name="Moe W.M."/>
        </authorList>
    </citation>
    <scope>NUCLEOTIDE SEQUENCE [LARGE SCALE GENOMIC DNA]</scope>
    <source>
        <strain evidence="3 4">IP3-3</strain>
    </source>
</reference>
<proteinExistence type="predicted"/>
<dbReference type="InterPro" id="IPR020568">
    <property type="entry name" value="Ribosomal_Su5_D2-typ_SF"/>
</dbReference>
<name>A0A0W0GII7_9CHLR</name>
<accession>A0A0W0GII7</accession>
<comment type="caution">
    <text evidence="3">The sequence shown here is derived from an EMBL/GenBank/DDBJ whole genome shotgun (WGS) entry which is preliminary data.</text>
</comment>
<dbReference type="InterPro" id="IPR027417">
    <property type="entry name" value="P-loop_NTPase"/>
</dbReference>
<evidence type="ECO:0000313" key="4">
    <source>
        <dbReference type="Proteomes" id="UP000053947"/>
    </source>
</evidence>
<gene>
    <name evidence="3" type="ORF">DEALK_11960</name>
</gene>
<dbReference type="PANTHER" id="PTHR32039">
    <property type="entry name" value="MAGNESIUM-CHELATASE SUBUNIT CHLI"/>
    <property type="match status" value="1"/>
</dbReference>
<dbReference type="Pfam" id="PF13335">
    <property type="entry name" value="Mg_chelatase_C"/>
    <property type="match status" value="1"/>
</dbReference>
<dbReference type="SUPFAM" id="SSF54211">
    <property type="entry name" value="Ribosomal protein S5 domain 2-like"/>
    <property type="match status" value="1"/>
</dbReference>
<dbReference type="RefSeq" id="WP_058439349.1">
    <property type="nucleotide sequence ID" value="NZ_KQ758903.1"/>
</dbReference>
<dbReference type="InterPro" id="IPR000523">
    <property type="entry name" value="Mg_chelatse_chII-like_cat_dom"/>
</dbReference>
<dbReference type="NCBIfam" id="TIGR00368">
    <property type="entry name" value="YifB family Mg chelatase-like AAA ATPase"/>
    <property type="match status" value="1"/>
</dbReference>
<feature type="domain" description="Mg chelatase-related protein C-terminal" evidence="2">
    <location>
        <begin position="404"/>
        <end position="500"/>
    </location>
</feature>
<dbReference type="InterPro" id="IPR004482">
    <property type="entry name" value="Mg_chelat-rel"/>
</dbReference>
<sequence length="508" mass="54918">MLARVMTCALLGLEGTIVEVEVDIAPGLPNFFIVGLPDTAIQEARERVRYAVRNSGFVFPTKRIVASLAPADFKKSGPAYDLPIALGIIMSSGQLNVDVSGLIVLGELSLEGRLRHTTGILPMVALALQKGYRRVVVPAEDAFEASLVEGAEIIPVESLLQLAEFLAGNIPAPKCPPRPAEAADLPAKGVDMSFIKGQEHVKRALEVAAAGAHNVVMSGPPGSGKTMLARALTTIMPPLTNAEALEVTKIMSVAGCLRPGTALVRERPFRSPHYTTSAAGLVGGGHWPRPGEITLSHRGVLFLDELPEFGHNMLEVLRQPLEDRLVTISRSQGSVTFPANFMMVGAMNPCPCGYFGDNLKECRCPPSAITKYQARLSGPFLDRVDIFIDVPRVNYDKLSGEHQGETSESISSRVTAARQIQTRRFSGTHLVANNDMTAPEIKRYCKLDPAAESLLRTAMRQLSLSARAFHRTQRLARTIADLEGAESILAHHMAEALQYRPRLVVEGG</sequence>
<dbReference type="InterPro" id="IPR014721">
    <property type="entry name" value="Ribsml_uS5_D2-typ_fold_subgr"/>
</dbReference>
<dbReference type="OrthoDB" id="9813147at2"/>
<protein>
    <submittedName>
        <fullName evidence="3">Mg chelatase-related protein</fullName>
    </submittedName>
</protein>
<dbReference type="InterPro" id="IPR025158">
    <property type="entry name" value="Mg_chelat-rel_C"/>
</dbReference>
<dbReference type="Proteomes" id="UP000053947">
    <property type="component" value="Unassembled WGS sequence"/>
</dbReference>
<dbReference type="Gene3D" id="3.40.50.300">
    <property type="entry name" value="P-loop containing nucleotide triphosphate hydrolases"/>
    <property type="match status" value="1"/>
</dbReference>
<dbReference type="SUPFAM" id="SSF52540">
    <property type="entry name" value="P-loop containing nucleoside triphosphate hydrolases"/>
    <property type="match status" value="1"/>
</dbReference>
<dbReference type="InterPro" id="IPR045006">
    <property type="entry name" value="CHLI-like"/>
</dbReference>
<feature type="domain" description="Magnesium chelatase ChlI-like catalytic" evidence="1">
    <location>
        <begin position="191"/>
        <end position="397"/>
    </location>
</feature>
<dbReference type="STRING" id="1217799.DEALK_11960"/>
<evidence type="ECO:0000259" key="2">
    <source>
        <dbReference type="Pfam" id="PF13335"/>
    </source>
</evidence>
<dbReference type="PATRIC" id="fig|1217799.6.peg.1238"/>
<dbReference type="Pfam" id="PF01078">
    <property type="entry name" value="Mg_chelatase"/>
    <property type="match status" value="1"/>
</dbReference>
<dbReference type="PANTHER" id="PTHR32039:SF7">
    <property type="entry name" value="COMPETENCE PROTEIN COMM"/>
    <property type="match status" value="1"/>
</dbReference>
<dbReference type="AlphaFoldDB" id="A0A0W0GII7"/>
<evidence type="ECO:0000259" key="1">
    <source>
        <dbReference type="Pfam" id="PF01078"/>
    </source>
</evidence>
<dbReference type="EMBL" id="LFDV01000002">
    <property type="protein sequence ID" value="KTB48350.1"/>
    <property type="molecule type" value="Genomic_DNA"/>
</dbReference>
<dbReference type="GO" id="GO:0005524">
    <property type="term" value="F:ATP binding"/>
    <property type="evidence" value="ECO:0007669"/>
    <property type="project" value="InterPro"/>
</dbReference>
<organism evidence="3 4">
    <name type="scientific">Dehalogenimonas alkenigignens</name>
    <dbReference type="NCBI Taxonomy" id="1217799"/>
    <lineage>
        <taxon>Bacteria</taxon>
        <taxon>Bacillati</taxon>
        <taxon>Chloroflexota</taxon>
        <taxon>Dehalococcoidia</taxon>
        <taxon>Dehalococcoidales</taxon>
        <taxon>Dehalococcoidaceae</taxon>
        <taxon>Dehalogenimonas</taxon>
    </lineage>
</organism>
<dbReference type="Gene3D" id="3.30.230.10">
    <property type="match status" value="1"/>
</dbReference>